<organism evidence="1 2">
    <name type="scientific">Pseudomonas nunensis</name>
    <dbReference type="NCBI Taxonomy" id="2961896"/>
    <lineage>
        <taxon>Bacteria</taxon>
        <taxon>Pseudomonadati</taxon>
        <taxon>Pseudomonadota</taxon>
        <taxon>Gammaproteobacteria</taxon>
        <taxon>Pseudomonadales</taxon>
        <taxon>Pseudomonadaceae</taxon>
        <taxon>Pseudomonas</taxon>
    </lineage>
</organism>
<dbReference type="EMBL" id="CP101125">
    <property type="protein sequence ID" value="UTO17152.1"/>
    <property type="molecule type" value="Genomic_DNA"/>
</dbReference>
<evidence type="ECO:0008006" key="3">
    <source>
        <dbReference type="Google" id="ProtNLM"/>
    </source>
</evidence>
<dbReference type="RefSeq" id="WP_054614946.1">
    <property type="nucleotide sequence ID" value="NZ_CP101125.1"/>
</dbReference>
<gene>
    <name evidence="1" type="ORF">NK667_12615</name>
</gene>
<sequence>MRPLLRHLCSSAVPRSVRNLLLGSLILQVTGCAMLSNHVTLKTEVPAQYAVDVTASYRPLFTSVCILPDDYDGEPNPDKATFYSQLYPTPHTSEFEVELGKRVGDCTLVLYSFDFSIRDRSQTGRNTFDTSTVGLEVETFLKEDEQLATRLDEQLLEVRCHWEDADAMNHSERKLECHGLDANRQERKGWRLGMLKMRQLQGLTLRLKVSAAGIAEKPQPLKSSIPTR</sequence>
<dbReference type="Proteomes" id="UP001059607">
    <property type="component" value="Chromosome"/>
</dbReference>
<accession>A0ABY5ES99</accession>
<evidence type="ECO:0000313" key="2">
    <source>
        <dbReference type="Proteomes" id="UP001059607"/>
    </source>
</evidence>
<keyword evidence="2" id="KW-1185">Reference proteome</keyword>
<reference evidence="1" key="1">
    <citation type="submission" date="2022-07" db="EMBL/GenBank/DDBJ databases">
        <title>Pseudomonas nunamit sp. nov. an antifungal species isolated from Greenland.</title>
        <authorList>
            <person name="Ntana F."/>
            <person name="Hennessy R.C."/>
            <person name="Zervas A."/>
            <person name="Stougaard P."/>
        </authorList>
    </citation>
    <scope>NUCLEOTIDE SEQUENCE</scope>
    <source>
        <strain evidence="1">In5</strain>
    </source>
</reference>
<proteinExistence type="predicted"/>
<name>A0ABY5ES99_9PSED</name>
<protein>
    <recommendedName>
        <fullName evidence="3">Lipoprotein</fullName>
    </recommendedName>
</protein>
<evidence type="ECO:0000313" key="1">
    <source>
        <dbReference type="EMBL" id="UTO17152.1"/>
    </source>
</evidence>